<gene>
    <name evidence="2" type="ORF">D9615_000794</name>
</gene>
<feature type="transmembrane region" description="Helical" evidence="1">
    <location>
        <begin position="104"/>
        <end position="126"/>
    </location>
</feature>
<feature type="transmembrane region" description="Helical" evidence="1">
    <location>
        <begin position="181"/>
        <end position="201"/>
    </location>
</feature>
<evidence type="ECO:0000313" key="2">
    <source>
        <dbReference type="EMBL" id="KAF5388383.1"/>
    </source>
</evidence>
<dbReference type="PANTHER" id="PTHR40465:SF1">
    <property type="entry name" value="DUF6534 DOMAIN-CONTAINING PROTEIN"/>
    <property type="match status" value="1"/>
</dbReference>
<sequence length="254" mass="28039">MASLTDNACPALNGTDITTSYGYNLMGSFLSSTLWGASSLQVFIYFMNNAELDSAVVKSLIAALWVVDTAAAILVIKSNWPVLILEYGKLAGLAEIQPELMHRAWLESIVIVSVQMYFIYRIHIFAKTTFKRWWKLNLLFTGTITLLASWRIIGNTVYLAYGYGKPLAVLSSKLEVGLAMSYQATVVTVDIAVASGMVYLIQHQSQGSLFSGQVQTYGRAPNRGDGQQWLVNRHLRIARSHPGQKLLAIVPFVG</sequence>
<keyword evidence="1" id="KW-0472">Membrane</keyword>
<organism evidence="2 3">
    <name type="scientific">Tricholomella constricta</name>
    <dbReference type="NCBI Taxonomy" id="117010"/>
    <lineage>
        <taxon>Eukaryota</taxon>
        <taxon>Fungi</taxon>
        <taxon>Dikarya</taxon>
        <taxon>Basidiomycota</taxon>
        <taxon>Agaricomycotina</taxon>
        <taxon>Agaricomycetes</taxon>
        <taxon>Agaricomycetidae</taxon>
        <taxon>Agaricales</taxon>
        <taxon>Tricholomatineae</taxon>
        <taxon>Lyophyllaceae</taxon>
        <taxon>Tricholomella</taxon>
    </lineage>
</organism>
<keyword evidence="1" id="KW-0812">Transmembrane</keyword>
<keyword evidence="3" id="KW-1185">Reference proteome</keyword>
<feature type="transmembrane region" description="Helical" evidence="1">
    <location>
        <begin position="29"/>
        <end position="48"/>
    </location>
</feature>
<accession>A0A8H5HRY4</accession>
<keyword evidence="1" id="KW-1133">Transmembrane helix</keyword>
<proteinExistence type="predicted"/>
<dbReference type="Proteomes" id="UP000565441">
    <property type="component" value="Unassembled WGS sequence"/>
</dbReference>
<feature type="transmembrane region" description="Helical" evidence="1">
    <location>
        <begin position="60"/>
        <end position="84"/>
    </location>
</feature>
<evidence type="ECO:0000256" key="1">
    <source>
        <dbReference type="SAM" id="Phobius"/>
    </source>
</evidence>
<dbReference type="PANTHER" id="PTHR40465">
    <property type="entry name" value="CHROMOSOME 1, WHOLE GENOME SHOTGUN SEQUENCE"/>
    <property type="match status" value="1"/>
</dbReference>
<protein>
    <submittedName>
        <fullName evidence="2">Uncharacterized protein</fullName>
    </submittedName>
</protein>
<evidence type="ECO:0000313" key="3">
    <source>
        <dbReference type="Proteomes" id="UP000565441"/>
    </source>
</evidence>
<dbReference type="OrthoDB" id="3161836at2759"/>
<dbReference type="EMBL" id="JAACJP010000001">
    <property type="protein sequence ID" value="KAF5388383.1"/>
    <property type="molecule type" value="Genomic_DNA"/>
</dbReference>
<dbReference type="AlphaFoldDB" id="A0A8H5HRY4"/>
<reference evidence="2 3" key="1">
    <citation type="journal article" date="2020" name="ISME J.">
        <title>Uncovering the hidden diversity of litter-decomposition mechanisms in mushroom-forming fungi.</title>
        <authorList>
            <person name="Floudas D."/>
            <person name="Bentzer J."/>
            <person name="Ahren D."/>
            <person name="Johansson T."/>
            <person name="Persson P."/>
            <person name="Tunlid A."/>
        </authorList>
    </citation>
    <scope>NUCLEOTIDE SEQUENCE [LARGE SCALE GENOMIC DNA]</scope>
    <source>
        <strain evidence="2 3">CBS 661.87</strain>
    </source>
</reference>
<comment type="caution">
    <text evidence="2">The sequence shown here is derived from an EMBL/GenBank/DDBJ whole genome shotgun (WGS) entry which is preliminary data.</text>
</comment>
<feature type="transmembrane region" description="Helical" evidence="1">
    <location>
        <begin position="138"/>
        <end position="161"/>
    </location>
</feature>
<name>A0A8H5HRY4_9AGAR</name>